<dbReference type="AlphaFoldDB" id="A0A8H6JKU0"/>
<feature type="transmembrane region" description="Helical" evidence="1">
    <location>
        <begin position="152"/>
        <end position="169"/>
    </location>
</feature>
<keyword evidence="3" id="KW-1185">Reference proteome</keyword>
<evidence type="ECO:0000313" key="3">
    <source>
        <dbReference type="Proteomes" id="UP000654918"/>
    </source>
</evidence>
<reference evidence="2" key="1">
    <citation type="journal article" date="2020" name="Phytopathology">
        <title>Genome Sequence Resources of Colletotrichum truncatum, C. plurivorum, C. musicola, and C. sojae: Four Species Pathogenic to Soybean (Glycine max).</title>
        <authorList>
            <person name="Rogerio F."/>
            <person name="Boufleur T.R."/>
            <person name="Ciampi-Guillardi M."/>
            <person name="Sukno S.A."/>
            <person name="Thon M.R."/>
            <person name="Massola Junior N.S."/>
            <person name="Baroncelli R."/>
        </authorList>
    </citation>
    <scope>NUCLEOTIDE SEQUENCE</scope>
    <source>
        <strain evidence="2">LFN00145</strain>
    </source>
</reference>
<proteinExistence type="predicted"/>
<dbReference type="EMBL" id="WIGO01000374">
    <property type="protein sequence ID" value="KAF6814747.1"/>
    <property type="molecule type" value="Genomic_DNA"/>
</dbReference>
<dbReference type="Pfam" id="PF14087">
    <property type="entry name" value="DUF4267"/>
    <property type="match status" value="1"/>
</dbReference>
<feature type="transmembrane region" description="Helical" evidence="1">
    <location>
        <begin position="110"/>
        <end position="132"/>
    </location>
</feature>
<dbReference type="Proteomes" id="UP000654918">
    <property type="component" value="Unassembled WGS sequence"/>
</dbReference>
<protein>
    <submittedName>
        <fullName evidence="2">Uncharacterized protein</fullName>
    </submittedName>
</protein>
<keyword evidence="1" id="KW-0472">Membrane</keyword>
<feature type="transmembrane region" description="Helical" evidence="1">
    <location>
        <begin position="12"/>
        <end position="30"/>
    </location>
</feature>
<dbReference type="InterPro" id="IPR025363">
    <property type="entry name" value="DUF4267"/>
</dbReference>
<name>A0A8H6JKU0_9PEZI</name>
<organism evidence="2 3">
    <name type="scientific">Colletotrichum plurivorum</name>
    <dbReference type="NCBI Taxonomy" id="2175906"/>
    <lineage>
        <taxon>Eukaryota</taxon>
        <taxon>Fungi</taxon>
        <taxon>Dikarya</taxon>
        <taxon>Ascomycota</taxon>
        <taxon>Pezizomycotina</taxon>
        <taxon>Sordariomycetes</taxon>
        <taxon>Hypocreomycetidae</taxon>
        <taxon>Glomerellales</taxon>
        <taxon>Glomerellaceae</taxon>
        <taxon>Colletotrichum</taxon>
        <taxon>Colletotrichum orchidearum species complex</taxon>
    </lineage>
</organism>
<keyword evidence="1" id="KW-1133">Transmembrane helix</keyword>
<sequence>MSSFDPSTTSTFWRPIALPVFTGLLAVLGATDGLVNLSSPESGAATFGLVPPRRASVMPAQFDAFHHALVKVKGARNLHMSSCVIAMLLYGRFSDACRASPEAAAAVRRCVGILLTLGAGVGFSGAVVISEYLSSPGVSNEAIEVGRSKTKAHLLTSVPIVALGLVYLIY</sequence>
<evidence type="ECO:0000313" key="2">
    <source>
        <dbReference type="EMBL" id="KAF6814747.1"/>
    </source>
</evidence>
<accession>A0A8H6JKU0</accession>
<comment type="caution">
    <text evidence="2">The sequence shown here is derived from an EMBL/GenBank/DDBJ whole genome shotgun (WGS) entry which is preliminary data.</text>
</comment>
<evidence type="ECO:0000256" key="1">
    <source>
        <dbReference type="SAM" id="Phobius"/>
    </source>
</evidence>
<gene>
    <name evidence="2" type="ORF">CPLU01_14331</name>
</gene>
<keyword evidence="1" id="KW-0812">Transmembrane</keyword>